<name>A0A8I3A8A8_9AGAM</name>
<keyword evidence="2" id="KW-1133">Transmembrane helix</keyword>
<evidence type="ECO:0000256" key="2">
    <source>
        <dbReference type="SAM" id="Phobius"/>
    </source>
</evidence>
<feature type="compositionally biased region" description="Basic and acidic residues" evidence="1">
    <location>
        <begin position="265"/>
        <end position="276"/>
    </location>
</feature>
<keyword evidence="2" id="KW-0472">Membrane</keyword>
<protein>
    <recommendedName>
        <fullName evidence="5">Transmembrane protein</fullName>
    </recommendedName>
</protein>
<evidence type="ECO:0008006" key="5">
    <source>
        <dbReference type="Google" id="ProtNLM"/>
    </source>
</evidence>
<gene>
    <name evidence="3" type="ORF">JVT61DRAFT_3055</name>
</gene>
<evidence type="ECO:0000256" key="1">
    <source>
        <dbReference type="SAM" id="MobiDB-lite"/>
    </source>
</evidence>
<feature type="transmembrane region" description="Helical" evidence="2">
    <location>
        <begin position="140"/>
        <end position="160"/>
    </location>
</feature>
<comment type="caution">
    <text evidence="3">The sequence shown here is derived from an EMBL/GenBank/DDBJ whole genome shotgun (WGS) entry which is preliminary data.</text>
</comment>
<feature type="transmembrane region" description="Helical" evidence="2">
    <location>
        <begin position="172"/>
        <end position="190"/>
    </location>
</feature>
<feature type="transmembrane region" description="Helical" evidence="2">
    <location>
        <begin position="202"/>
        <end position="223"/>
    </location>
</feature>
<dbReference type="Proteomes" id="UP000683000">
    <property type="component" value="Unassembled WGS sequence"/>
</dbReference>
<feature type="region of interest" description="Disordered" evidence="1">
    <location>
        <begin position="262"/>
        <end position="334"/>
    </location>
</feature>
<dbReference type="AlphaFoldDB" id="A0A8I3A8A8"/>
<organism evidence="3 4">
    <name type="scientific">Boletus reticuloceps</name>
    <dbReference type="NCBI Taxonomy" id="495285"/>
    <lineage>
        <taxon>Eukaryota</taxon>
        <taxon>Fungi</taxon>
        <taxon>Dikarya</taxon>
        <taxon>Basidiomycota</taxon>
        <taxon>Agaricomycotina</taxon>
        <taxon>Agaricomycetes</taxon>
        <taxon>Agaricomycetidae</taxon>
        <taxon>Boletales</taxon>
        <taxon>Boletineae</taxon>
        <taxon>Boletaceae</taxon>
        <taxon>Boletoideae</taxon>
        <taxon>Boletus</taxon>
    </lineage>
</organism>
<dbReference type="EMBL" id="JAGFBS010000014">
    <property type="protein sequence ID" value="KAG6375496.1"/>
    <property type="molecule type" value="Genomic_DNA"/>
</dbReference>
<proteinExistence type="predicted"/>
<accession>A0A8I3A8A8</accession>
<reference evidence="3" key="1">
    <citation type="submission" date="2021-03" db="EMBL/GenBank/DDBJ databases">
        <title>Evolutionary innovations through gain and loss of genes in the ectomycorrhizal Boletales.</title>
        <authorList>
            <person name="Wu G."/>
            <person name="Miyauchi S."/>
            <person name="Morin E."/>
            <person name="Yang Z.-L."/>
            <person name="Xu J."/>
            <person name="Martin F.M."/>
        </authorList>
    </citation>
    <scope>NUCLEOTIDE SEQUENCE</scope>
    <source>
        <strain evidence="3">BR01</strain>
    </source>
</reference>
<feature type="compositionally biased region" description="Low complexity" evidence="1">
    <location>
        <begin position="21"/>
        <end position="31"/>
    </location>
</feature>
<evidence type="ECO:0000313" key="4">
    <source>
        <dbReference type="Proteomes" id="UP000683000"/>
    </source>
</evidence>
<feature type="region of interest" description="Disordered" evidence="1">
    <location>
        <begin position="19"/>
        <end position="41"/>
    </location>
</feature>
<keyword evidence="4" id="KW-1185">Reference proteome</keyword>
<dbReference type="OrthoDB" id="2670507at2759"/>
<evidence type="ECO:0000313" key="3">
    <source>
        <dbReference type="EMBL" id="KAG6375496.1"/>
    </source>
</evidence>
<feature type="transmembrane region" description="Helical" evidence="2">
    <location>
        <begin position="229"/>
        <end position="253"/>
    </location>
</feature>
<keyword evidence="2" id="KW-0812">Transmembrane</keyword>
<feature type="transmembrane region" description="Helical" evidence="2">
    <location>
        <begin position="109"/>
        <end position="128"/>
    </location>
</feature>
<sequence length="361" mass="38656">MYWAYKKYKANKAAKEEKKQAAAASMGAPNPAADPPATQDGQMDAVQNGYSVMSPCCLVYMNLPYESKCQTSCTARSSLRSSSLSFSLSSTHTRLSVVPFPPAMASPDVVAAALLLPIPLLSLALSLYNYLVHRSTPIKAAVLLFLAILAAVSGGTALSVACGEPLRIVAKVFTNLLHAALSAVSIYALGPSSQTHAFPLPFLGFFLSLAALLVACELVTSLIPTSPLLLSALLALVSRGILLILAIATAVLLRRRHAAVSPEVNVEKGRTPDESSGKTPGRVSSPTQATWPFPGSLALQDQPHRTGRPANEPTPPNFPPSSTFTRTHEVDEHAHRTDRQNLFFSLWHLRLRKYSPPSLLP</sequence>